<sequence length="152" mass="17492">MAGEDDWRVSCSDDERYPSRTTDASGKSWWEPKPEEIIELYTALSKKGALSLEWHCPGRRSPSVHSSESGGADRRAIEEDEAKTVEPNEFDFDDEGMEPKCSPKITPRRRTTPSSTQKRIAKFDKVMFDVRRQRELDAIEKVGHHHMNSEKR</sequence>
<evidence type="ECO:0000313" key="2">
    <source>
        <dbReference type="Proteomes" id="UP000805193"/>
    </source>
</evidence>
<keyword evidence="2" id="KW-1185">Reference proteome</keyword>
<comment type="caution">
    <text evidence="1">The sequence shown here is derived from an EMBL/GenBank/DDBJ whole genome shotgun (WGS) entry which is preliminary data.</text>
</comment>
<proteinExistence type="predicted"/>
<name>A0AC60QDQ2_IXOPE</name>
<accession>A0AC60QDQ2</accession>
<evidence type="ECO:0000313" key="1">
    <source>
        <dbReference type="EMBL" id="KAG0432235.1"/>
    </source>
</evidence>
<protein>
    <submittedName>
        <fullName evidence="1">Uncharacterized protein</fullName>
    </submittedName>
</protein>
<organism evidence="1 2">
    <name type="scientific">Ixodes persulcatus</name>
    <name type="common">Taiga tick</name>
    <dbReference type="NCBI Taxonomy" id="34615"/>
    <lineage>
        <taxon>Eukaryota</taxon>
        <taxon>Metazoa</taxon>
        <taxon>Ecdysozoa</taxon>
        <taxon>Arthropoda</taxon>
        <taxon>Chelicerata</taxon>
        <taxon>Arachnida</taxon>
        <taxon>Acari</taxon>
        <taxon>Parasitiformes</taxon>
        <taxon>Ixodida</taxon>
        <taxon>Ixodoidea</taxon>
        <taxon>Ixodidae</taxon>
        <taxon>Ixodinae</taxon>
        <taxon>Ixodes</taxon>
    </lineage>
</organism>
<reference evidence="1 2" key="1">
    <citation type="journal article" date="2020" name="Cell">
        <title>Large-Scale Comparative Analyses of Tick Genomes Elucidate Their Genetic Diversity and Vector Capacities.</title>
        <authorList>
            <consortium name="Tick Genome and Microbiome Consortium (TIGMIC)"/>
            <person name="Jia N."/>
            <person name="Wang J."/>
            <person name="Shi W."/>
            <person name="Du L."/>
            <person name="Sun Y."/>
            <person name="Zhan W."/>
            <person name="Jiang J.F."/>
            <person name="Wang Q."/>
            <person name="Zhang B."/>
            <person name="Ji P."/>
            <person name="Bell-Sakyi L."/>
            <person name="Cui X.M."/>
            <person name="Yuan T.T."/>
            <person name="Jiang B.G."/>
            <person name="Yang W.F."/>
            <person name="Lam T.T."/>
            <person name="Chang Q.C."/>
            <person name="Ding S.J."/>
            <person name="Wang X.J."/>
            <person name="Zhu J.G."/>
            <person name="Ruan X.D."/>
            <person name="Zhao L."/>
            <person name="Wei J.T."/>
            <person name="Ye R.Z."/>
            <person name="Que T.C."/>
            <person name="Du C.H."/>
            <person name="Zhou Y.H."/>
            <person name="Cheng J.X."/>
            <person name="Dai P.F."/>
            <person name="Guo W.B."/>
            <person name="Han X.H."/>
            <person name="Huang E.J."/>
            <person name="Li L.F."/>
            <person name="Wei W."/>
            <person name="Gao Y.C."/>
            <person name="Liu J.Z."/>
            <person name="Shao H.Z."/>
            <person name="Wang X."/>
            <person name="Wang C.C."/>
            <person name="Yang T.C."/>
            <person name="Huo Q.B."/>
            <person name="Li W."/>
            <person name="Chen H.Y."/>
            <person name="Chen S.E."/>
            <person name="Zhou L.G."/>
            <person name="Ni X.B."/>
            <person name="Tian J.H."/>
            <person name="Sheng Y."/>
            <person name="Liu T."/>
            <person name="Pan Y.S."/>
            <person name="Xia L.Y."/>
            <person name="Li J."/>
            <person name="Zhao F."/>
            <person name="Cao W.C."/>
        </authorList>
    </citation>
    <scope>NUCLEOTIDE SEQUENCE [LARGE SCALE GENOMIC DNA]</scope>
    <source>
        <strain evidence="1">Iper-2018</strain>
    </source>
</reference>
<dbReference type="EMBL" id="JABSTQ010009167">
    <property type="protein sequence ID" value="KAG0432235.1"/>
    <property type="molecule type" value="Genomic_DNA"/>
</dbReference>
<dbReference type="Proteomes" id="UP000805193">
    <property type="component" value="Unassembled WGS sequence"/>
</dbReference>
<gene>
    <name evidence="1" type="ORF">HPB47_021034</name>
</gene>